<dbReference type="Gene3D" id="3.90.550.10">
    <property type="entry name" value="Spore Coat Polysaccharide Biosynthesis Protein SpsA, Chain A"/>
    <property type="match status" value="1"/>
</dbReference>
<sequence>MRWVAYMPLRGGSKSIPGKNVRPLAGRPLFAWSLAAAIDSGCFDEVWVGTDADAIRQSVASHFGDRVRLFRRSAATCTDEASTESALLEFAAAEDFDVLCLLQATSPLTRIDDFRTARGRFEEHNADSLLTAVRIHRFFWTDDGHALNYDPLKRPRRQDFAGTLMENGAFYFTRRAVLEGGNCRLGGKIIMHEMAADSAVEIDEPEDWTLVERLIERTRSGG</sequence>
<proteinExistence type="predicted"/>
<dbReference type="PANTHER" id="PTHR21485:SF3">
    <property type="entry name" value="N-ACYLNEURAMINATE CYTIDYLYLTRANSFERASE"/>
    <property type="match status" value="1"/>
</dbReference>
<dbReference type="InterPro" id="IPR050793">
    <property type="entry name" value="CMP-NeuNAc_synthase"/>
</dbReference>
<dbReference type="EMBL" id="JAVRIC010000003">
    <property type="protein sequence ID" value="MDT0496444.1"/>
    <property type="molecule type" value="Genomic_DNA"/>
</dbReference>
<reference evidence="1 2" key="1">
    <citation type="submission" date="2023-09" db="EMBL/GenBank/DDBJ databases">
        <authorList>
            <person name="Rey-Velasco X."/>
        </authorList>
    </citation>
    <scope>NUCLEOTIDE SEQUENCE [LARGE SCALE GENOMIC DNA]</scope>
    <source>
        <strain evidence="1 2">W345</strain>
    </source>
</reference>
<name>A0ABU2WEZ9_9GAMM</name>
<dbReference type="CDD" id="cd02513">
    <property type="entry name" value="CMP-NeuAc_Synthase"/>
    <property type="match status" value="1"/>
</dbReference>
<evidence type="ECO:0000313" key="1">
    <source>
        <dbReference type="EMBL" id="MDT0496444.1"/>
    </source>
</evidence>
<dbReference type="InterPro" id="IPR003329">
    <property type="entry name" value="Cytidylyl_trans"/>
</dbReference>
<dbReference type="Pfam" id="PF02348">
    <property type="entry name" value="CTP_transf_3"/>
    <property type="match status" value="1"/>
</dbReference>
<dbReference type="EC" id="2.7.7.-" evidence="1"/>
<keyword evidence="1" id="KW-0548">Nucleotidyltransferase</keyword>
<dbReference type="Proteomes" id="UP001254608">
    <property type="component" value="Unassembled WGS sequence"/>
</dbReference>
<dbReference type="InterPro" id="IPR029044">
    <property type="entry name" value="Nucleotide-diphossugar_trans"/>
</dbReference>
<protein>
    <submittedName>
        <fullName evidence="1">Acylneuraminate cytidylyltransferase family protein</fullName>
        <ecNumber evidence="1">2.7.7.-</ecNumber>
    </submittedName>
</protein>
<gene>
    <name evidence="1" type="ORF">RM530_03570</name>
</gene>
<dbReference type="GO" id="GO:0016779">
    <property type="term" value="F:nucleotidyltransferase activity"/>
    <property type="evidence" value="ECO:0007669"/>
    <property type="project" value="UniProtKB-KW"/>
</dbReference>
<comment type="caution">
    <text evidence="1">The sequence shown here is derived from an EMBL/GenBank/DDBJ whole genome shotgun (WGS) entry which is preliminary data.</text>
</comment>
<keyword evidence="1" id="KW-0808">Transferase</keyword>
<dbReference type="RefSeq" id="WP_311363834.1">
    <property type="nucleotide sequence ID" value="NZ_JAVRIC010000003.1"/>
</dbReference>
<keyword evidence="2" id="KW-1185">Reference proteome</keyword>
<organism evidence="1 2">
    <name type="scientific">Banduia mediterranea</name>
    <dbReference type="NCBI Taxonomy" id="3075609"/>
    <lineage>
        <taxon>Bacteria</taxon>
        <taxon>Pseudomonadati</taxon>
        <taxon>Pseudomonadota</taxon>
        <taxon>Gammaproteobacteria</taxon>
        <taxon>Nevskiales</taxon>
        <taxon>Algiphilaceae</taxon>
        <taxon>Banduia</taxon>
    </lineage>
</organism>
<accession>A0ABU2WEZ9</accession>
<dbReference type="SUPFAM" id="SSF53448">
    <property type="entry name" value="Nucleotide-diphospho-sugar transferases"/>
    <property type="match status" value="1"/>
</dbReference>
<dbReference type="PANTHER" id="PTHR21485">
    <property type="entry name" value="HAD SUPERFAMILY MEMBERS CMAS AND KDSC"/>
    <property type="match status" value="1"/>
</dbReference>
<evidence type="ECO:0000313" key="2">
    <source>
        <dbReference type="Proteomes" id="UP001254608"/>
    </source>
</evidence>